<dbReference type="PROSITE" id="PS00455">
    <property type="entry name" value="AMP_BINDING"/>
    <property type="match status" value="1"/>
</dbReference>
<evidence type="ECO:0008006" key="7">
    <source>
        <dbReference type="Google" id="ProtNLM"/>
    </source>
</evidence>
<evidence type="ECO:0000313" key="6">
    <source>
        <dbReference type="Proteomes" id="UP000594263"/>
    </source>
</evidence>
<dbReference type="Gramene" id="Kaladp0040s0729.1.v1.1">
    <property type="protein sequence ID" value="Kaladp0040s0729.1.v1.1.CDS.1"/>
    <property type="gene ID" value="Kaladp0040s0729.v1.1"/>
</dbReference>
<dbReference type="CDD" id="cd12118">
    <property type="entry name" value="ttLC_FACS_AEE21_like"/>
    <property type="match status" value="1"/>
</dbReference>
<accession>A0A7N0TQ72</accession>
<dbReference type="InterPro" id="IPR042099">
    <property type="entry name" value="ANL_N_sf"/>
</dbReference>
<keyword evidence="6" id="KW-1185">Reference proteome</keyword>
<dbReference type="PANTHER" id="PTHR43859:SF57">
    <property type="entry name" value="ACYL-ACTIVATING ENZYME 8-RELATED"/>
    <property type="match status" value="1"/>
</dbReference>
<dbReference type="Gene3D" id="3.30.300.30">
    <property type="match status" value="1"/>
</dbReference>
<evidence type="ECO:0000259" key="3">
    <source>
        <dbReference type="Pfam" id="PF00501"/>
    </source>
</evidence>
<dbReference type="Gene3D" id="3.40.50.12780">
    <property type="entry name" value="N-terminal domain of ligase-like"/>
    <property type="match status" value="1"/>
</dbReference>
<dbReference type="EnsemblPlants" id="Kaladp0040s0729.1.v1.1">
    <property type="protein sequence ID" value="Kaladp0040s0729.1.v1.1.CDS.1"/>
    <property type="gene ID" value="Kaladp0040s0729.v1.1"/>
</dbReference>
<dbReference type="AlphaFoldDB" id="A0A7N0TQ72"/>
<comment type="similarity">
    <text evidence="1">Belongs to the ATP-dependent AMP-binding enzyme family.</text>
</comment>
<reference evidence="5" key="1">
    <citation type="submission" date="2021-01" db="UniProtKB">
        <authorList>
            <consortium name="EnsemblPlants"/>
        </authorList>
    </citation>
    <scope>IDENTIFICATION</scope>
</reference>
<proteinExistence type="inferred from homology"/>
<evidence type="ECO:0000256" key="1">
    <source>
        <dbReference type="ARBA" id="ARBA00006432"/>
    </source>
</evidence>
<dbReference type="FunFam" id="3.30.300.30:FF:000008">
    <property type="entry name" value="2,3-dihydroxybenzoate-AMP ligase"/>
    <property type="match status" value="1"/>
</dbReference>
<dbReference type="InterPro" id="IPR025110">
    <property type="entry name" value="AMP-bd_C"/>
</dbReference>
<dbReference type="InterPro" id="IPR020845">
    <property type="entry name" value="AMP-binding_CS"/>
</dbReference>
<dbReference type="SUPFAM" id="SSF56801">
    <property type="entry name" value="Acetyl-CoA synthetase-like"/>
    <property type="match status" value="1"/>
</dbReference>
<dbReference type="PANTHER" id="PTHR43859">
    <property type="entry name" value="ACYL-ACTIVATING ENZYME"/>
    <property type="match status" value="1"/>
</dbReference>
<feature type="domain" description="AMP-binding enzyme C-terminal" evidence="4">
    <location>
        <begin position="455"/>
        <end position="534"/>
    </location>
</feature>
<organism evidence="5 6">
    <name type="scientific">Kalanchoe fedtschenkoi</name>
    <name type="common">Lavender scallops</name>
    <name type="synonym">South American air plant</name>
    <dbReference type="NCBI Taxonomy" id="63787"/>
    <lineage>
        <taxon>Eukaryota</taxon>
        <taxon>Viridiplantae</taxon>
        <taxon>Streptophyta</taxon>
        <taxon>Embryophyta</taxon>
        <taxon>Tracheophyta</taxon>
        <taxon>Spermatophyta</taxon>
        <taxon>Magnoliopsida</taxon>
        <taxon>eudicotyledons</taxon>
        <taxon>Gunneridae</taxon>
        <taxon>Pentapetalae</taxon>
        <taxon>Saxifragales</taxon>
        <taxon>Crassulaceae</taxon>
        <taxon>Kalanchoe</taxon>
    </lineage>
</organism>
<name>A0A7N0TQ72_KALFE</name>
<dbReference type="InterPro" id="IPR000873">
    <property type="entry name" value="AMP-dep_synth/lig_dom"/>
</dbReference>
<evidence type="ECO:0000313" key="5">
    <source>
        <dbReference type="EnsemblPlants" id="Kaladp0040s0729.1.v1.1.CDS.1"/>
    </source>
</evidence>
<dbReference type="InterPro" id="IPR045851">
    <property type="entry name" value="AMP-bd_C_sf"/>
</dbReference>
<dbReference type="Proteomes" id="UP000594263">
    <property type="component" value="Unplaced"/>
</dbReference>
<dbReference type="GO" id="GO:0016874">
    <property type="term" value="F:ligase activity"/>
    <property type="evidence" value="ECO:0007669"/>
    <property type="project" value="UniProtKB-KW"/>
</dbReference>
<evidence type="ECO:0000256" key="2">
    <source>
        <dbReference type="ARBA" id="ARBA00022598"/>
    </source>
</evidence>
<feature type="domain" description="AMP-dependent synthetase/ligase" evidence="3">
    <location>
        <begin position="20"/>
        <end position="405"/>
    </location>
</feature>
<dbReference type="NCBIfam" id="NF006020">
    <property type="entry name" value="PRK08162.1"/>
    <property type="match status" value="1"/>
</dbReference>
<dbReference type="OMA" id="CNTHARF"/>
<evidence type="ECO:0000259" key="4">
    <source>
        <dbReference type="Pfam" id="PF13193"/>
    </source>
</evidence>
<dbReference type="Pfam" id="PF00501">
    <property type="entry name" value="AMP-binding"/>
    <property type="match status" value="1"/>
</dbReference>
<protein>
    <recommendedName>
        <fullName evidence="7">4-coumarate--CoA ligase</fullName>
    </recommendedName>
</protein>
<sequence length="558" mass="61053">MMELKPNAANSTTFTPLGFLERAAAIYGGCVSIVYNQTEYKWSETHDRCRRVASSISAMGIGKNDVVSVIAPNIPSMYELHFAVPMAGAILNCINTRLDAKTVSVLLRHSGSKLLFVDCWLRNVALEAISLLAANEASPRLVLITDEYESEESNALNGDFSESYDELVRRGDSNFDAVWPESEWDPIVLNYTSGTTSAPKGVVLSHRGVFTLAVDWLIEWSVPKRPTYLWTLPMFHANGWCYTWAMAAVGGTNICVRKIEASTIYNLIERHGVTHMCGAPVVLNMLSNLKDTTKALRNTVHVMTAGAPPPAAVLLRVESLGFAVCHGYGLTETAGPAVTCAWKPEWDNLSLEEKAILKARQGVRTLICLAGVDVIDPATGALVPRDGATVGEVVLRGSSVMLGYYKDPESTSKAISNGWFFSGDVGVMHADGYLEIKDRSKDVIISGGENISSVEVESVLFTHPVVNEAAVVARPDEFWGETPCAFVSLKSGVKEKHQPTDEELMKYCREKMPRYMVPKTVVFVEELPKTSTGKVQKYLLRELARALGPDPTQNKSPA</sequence>
<dbReference type="Pfam" id="PF13193">
    <property type="entry name" value="AMP-binding_C"/>
    <property type="match status" value="1"/>
</dbReference>
<keyword evidence="2" id="KW-0436">Ligase</keyword>